<dbReference type="Proteomes" id="UP001055879">
    <property type="component" value="Linkage Group LG15"/>
</dbReference>
<protein>
    <submittedName>
        <fullName evidence="1">Uncharacterized protein</fullName>
    </submittedName>
</protein>
<proteinExistence type="predicted"/>
<comment type="caution">
    <text evidence="1">The sequence shown here is derived from an EMBL/GenBank/DDBJ whole genome shotgun (WGS) entry which is preliminary data.</text>
</comment>
<reference evidence="2" key="1">
    <citation type="journal article" date="2022" name="Mol. Ecol. Resour.">
        <title>The genomes of chicory, endive, great burdock and yacon provide insights into Asteraceae palaeo-polyploidization history and plant inulin production.</title>
        <authorList>
            <person name="Fan W."/>
            <person name="Wang S."/>
            <person name="Wang H."/>
            <person name="Wang A."/>
            <person name="Jiang F."/>
            <person name="Liu H."/>
            <person name="Zhao H."/>
            <person name="Xu D."/>
            <person name="Zhang Y."/>
        </authorList>
    </citation>
    <scope>NUCLEOTIDE SEQUENCE [LARGE SCALE GENOMIC DNA]</scope>
    <source>
        <strain evidence="2">cv. Niubang</strain>
    </source>
</reference>
<organism evidence="1 2">
    <name type="scientific">Arctium lappa</name>
    <name type="common">Greater burdock</name>
    <name type="synonym">Lappa major</name>
    <dbReference type="NCBI Taxonomy" id="4217"/>
    <lineage>
        <taxon>Eukaryota</taxon>
        <taxon>Viridiplantae</taxon>
        <taxon>Streptophyta</taxon>
        <taxon>Embryophyta</taxon>
        <taxon>Tracheophyta</taxon>
        <taxon>Spermatophyta</taxon>
        <taxon>Magnoliopsida</taxon>
        <taxon>eudicotyledons</taxon>
        <taxon>Gunneridae</taxon>
        <taxon>Pentapetalae</taxon>
        <taxon>asterids</taxon>
        <taxon>campanulids</taxon>
        <taxon>Asterales</taxon>
        <taxon>Asteraceae</taxon>
        <taxon>Carduoideae</taxon>
        <taxon>Cardueae</taxon>
        <taxon>Arctiinae</taxon>
        <taxon>Arctium</taxon>
    </lineage>
</organism>
<gene>
    <name evidence="1" type="ORF">L6452_38520</name>
</gene>
<keyword evidence="2" id="KW-1185">Reference proteome</keyword>
<name>A0ACB8XQ70_ARCLA</name>
<dbReference type="EMBL" id="CM042061">
    <property type="protein sequence ID" value="KAI3672432.1"/>
    <property type="molecule type" value="Genomic_DNA"/>
</dbReference>
<evidence type="ECO:0000313" key="1">
    <source>
        <dbReference type="EMBL" id="KAI3672432.1"/>
    </source>
</evidence>
<reference evidence="1 2" key="2">
    <citation type="journal article" date="2022" name="Mol. Ecol. Resour.">
        <title>The genomes of chicory, endive, great burdock and yacon provide insights into Asteraceae paleo-polyploidization history and plant inulin production.</title>
        <authorList>
            <person name="Fan W."/>
            <person name="Wang S."/>
            <person name="Wang H."/>
            <person name="Wang A."/>
            <person name="Jiang F."/>
            <person name="Liu H."/>
            <person name="Zhao H."/>
            <person name="Xu D."/>
            <person name="Zhang Y."/>
        </authorList>
    </citation>
    <scope>NUCLEOTIDE SEQUENCE [LARGE SCALE GENOMIC DNA]</scope>
    <source>
        <strain evidence="2">cv. Niubang</strain>
        <tissue evidence="1">Leaf</tissue>
    </source>
</reference>
<sequence length="1098" mass="126400">MTPHAKAVNNGSGKGSDKRKELPKGHGRAYKMTLEEAKETPDVVSGMFPIDNVYAHVLFDSGANGSFVSTTFRHYLNRNACRLDKSYTVETADGGQSKVDEVINGCTIIIDDKEFPVRLMPMHLRGFDVVLGMDWLSENHAQILCNKKMIKIQTPAGETIHVYGDRKKGGIGLITALKANRCLRKGCVAYLAYAIDAKLEKKVVQDVPVVRDYPGVFPEELPGVPSERQVEFRIDLVPGAAPIARAPYRLAPTEMQELMKQLQELLEKGFIRPSSSPWGAPILFVKKKDGTMRMCIDYPSYFSKIDLRSGYHQLKVREEDIPKTAFRTRYGYYEFVVMPFGLTNAPATFMDLMNRVCGPYLDKFVIVFIDDILIYSKNKGKHEQHLRTVLELLAREQLYTKFSKCEFWLQEVQFLGHIVNAEGIKVDPAKIEAVMDWESPKSASEIQSFLGLARYYRRFIQDFSKLTAPLTTLTKKSVKFDWGTKQEAFQTLKEKLSSAPVLSLPDGTEDFVIYSDASKMGLGCVLMQRGKVIAYASRQLKEHEKKYPTHDMELAAVVFALKIWRHYLYGTKCMIYTDHKSLKYLFDQKELNMRQRRWMELLKDYDCEIHYHPGKANVVADALSRKERSEPIRVRAMWINVKVELIDQIRDVQKEALLEENVKKERMVGQLKTLTAGPDGIYRLRDRVWIPSLGDLRNIVLDEAHRSKYTMHPGSDKMYKNLKEIYWWPGMKRTVASYVGNCLTCLKVKTEHQKPSRMLQQMKIPVWKWDMITMDFVTKLPRTVKGHDAIWVIVDRLTKSAHFLPISDKYTLERLAQLYVNEIVSRHGVPTSIVSDRDARFTSKFWSSFQREMGTRLNMSTAYHPQTDGQSERTIQTLEDMLRACVIDFGGSWDNHLPLIEFAYNNSYHSSIKAAPFEALYGRKCRTPICWADIGERQLAGPEQKSYADGRRRPLEFQVGNKVLLKISPWKGVVRFGKRGKLSPRYIGPFEIIARVGAVAYRLKLPEELSGIHDTFHVSNLRKCLTDESTIVDLEDVEVNDKLTYVEESVEILDRKTKRLRNKIIPLVLVNWRFHKGAEMTWESEEEMRAKYPQLFRL</sequence>
<accession>A0ACB8XQ70</accession>
<evidence type="ECO:0000313" key="2">
    <source>
        <dbReference type="Proteomes" id="UP001055879"/>
    </source>
</evidence>